<reference evidence="1" key="1">
    <citation type="submission" date="2024-05" db="EMBL/GenBank/DDBJ databases">
        <title>Whole genome shotgun sequence of Streptomyces violascens NBRC 12920.</title>
        <authorList>
            <person name="Komaki H."/>
            <person name="Tamura T."/>
        </authorList>
    </citation>
    <scope>NUCLEOTIDE SEQUENCE</scope>
    <source>
        <strain evidence="1">NBRC 12920</strain>
    </source>
</reference>
<gene>
    <name evidence="1" type="ORF">Sviol_56210</name>
</gene>
<proteinExistence type="predicted"/>
<protein>
    <submittedName>
        <fullName evidence="1">Uncharacterized protein</fullName>
    </submittedName>
</protein>
<comment type="caution">
    <text evidence="1">The sequence shown here is derived from an EMBL/GenBank/DDBJ whole genome shotgun (WGS) entry which is preliminary data.</text>
</comment>
<accession>A0ABQ3QVA6</accession>
<dbReference type="EMBL" id="BNDY01000017">
    <property type="protein sequence ID" value="GHI41213.1"/>
    <property type="molecule type" value="Genomic_DNA"/>
</dbReference>
<name>A0ABQ3QVA6_9ACTN</name>
<sequence length="78" mass="8644">MKPGDTVWLHTLAGPPLADADGHRIAFRVTAVQTLSRSGTWYLLHTEHPVAEEIFGGWHPARPLARIHPAEQTEGRTL</sequence>
<organism evidence="1 2">
    <name type="scientific">Streptomyces violascens</name>
    <dbReference type="NCBI Taxonomy" id="67381"/>
    <lineage>
        <taxon>Bacteria</taxon>
        <taxon>Bacillati</taxon>
        <taxon>Actinomycetota</taxon>
        <taxon>Actinomycetes</taxon>
        <taxon>Kitasatosporales</taxon>
        <taxon>Streptomycetaceae</taxon>
        <taxon>Streptomyces</taxon>
    </lineage>
</organism>
<evidence type="ECO:0000313" key="1">
    <source>
        <dbReference type="EMBL" id="GHI41213.1"/>
    </source>
</evidence>
<keyword evidence="2" id="KW-1185">Reference proteome</keyword>
<dbReference type="RefSeq" id="WP_189966461.1">
    <property type="nucleotide sequence ID" value="NZ_BMUA01000016.1"/>
</dbReference>
<dbReference type="Proteomes" id="UP001050808">
    <property type="component" value="Unassembled WGS sequence"/>
</dbReference>
<evidence type="ECO:0000313" key="2">
    <source>
        <dbReference type="Proteomes" id="UP001050808"/>
    </source>
</evidence>